<dbReference type="OrthoDB" id="10248475at2759"/>
<keyword evidence="5 8" id="KW-0456">Lyase</keyword>
<dbReference type="GO" id="GO:0008270">
    <property type="term" value="F:zinc ion binding"/>
    <property type="evidence" value="ECO:0007669"/>
    <property type="project" value="UniProtKB-UniRule"/>
</dbReference>
<dbReference type="SUPFAM" id="SSF53056">
    <property type="entry name" value="beta-carbonic anhydrase, cab"/>
    <property type="match status" value="1"/>
</dbReference>
<dbReference type="InterPro" id="IPR001765">
    <property type="entry name" value="Carbonic_anhydrase"/>
</dbReference>
<dbReference type="AlphaFoldDB" id="A0A0K9PXS6"/>
<comment type="caution">
    <text evidence="9">The sequence shown here is derived from an EMBL/GenBank/DDBJ whole genome shotgun (WGS) entry which is preliminary data.</text>
</comment>
<comment type="similarity">
    <text evidence="2 8">Belongs to the beta-class carbonic anhydrase family.</text>
</comment>
<keyword evidence="10" id="KW-1185">Reference proteome</keyword>
<dbReference type="GO" id="GO:0015976">
    <property type="term" value="P:carbon utilization"/>
    <property type="evidence" value="ECO:0007669"/>
    <property type="project" value="InterPro"/>
</dbReference>
<dbReference type="OMA" id="HGWIFDI"/>
<dbReference type="InterPro" id="IPR036874">
    <property type="entry name" value="Carbonic_anhydrase_sf"/>
</dbReference>
<feature type="binding site" evidence="7">
    <location>
        <position position="102"/>
    </location>
    <ligand>
        <name>Zn(2+)</name>
        <dbReference type="ChEBI" id="CHEBI:29105"/>
    </ligand>
</feature>
<dbReference type="Gene3D" id="3.40.1050.10">
    <property type="entry name" value="Carbonic anhydrase"/>
    <property type="match status" value="1"/>
</dbReference>
<dbReference type="PROSITE" id="PS00705">
    <property type="entry name" value="PROK_CO2_ANHYDRASE_2"/>
    <property type="match status" value="1"/>
</dbReference>
<dbReference type="EC" id="4.2.1.1" evidence="3 8"/>
<protein>
    <recommendedName>
        <fullName evidence="3 8">Carbonic anhydrase</fullName>
        <ecNumber evidence="3 8">4.2.1.1</ecNumber>
    </recommendedName>
    <alternativeName>
        <fullName evidence="8">Carbonate dehydratase</fullName>
    </alternativeName>
</protein>
<feature type="binding site" evidence="7">
    <location>
        <position position="44"/>
    </location>
    <ligand>
        <name>Zn(2+)</name>
        <dbReference type="ChEBI" id="CHEBI:29105"/>
    </ligand>
</feature>
<evidence type="ECO:0000313" key="9">
    <source>
        <dbReference type="EMBL" id="KMZ73035.1"/>
    </source>
</evidence>
<evidence type="ECO:0000256" key="1">
    <source>
        <dbReference type="ARBA" id="ARBA00002904"/>
    </source>
</evidence>
<evidence type="ECO:0000256" key="6">
    <source>
        <dbReference type="ARBA" id="ARBA00048348"/>
    </source>
</evidence>
<evidence type="ECO:0000256" key="7">
    <source>
        <dbReference type="PIRSR" id="PIRSR601765-1"/>
    </source>
</evidence>
<name>A0A0K9PXS6_ZOSMR</name>
<evidence type="ECO:0000313" key="10">
    <source>
        <dbReference type="Proteomes" id="UP000036987"/>
    </source>
</evidence>
<evidence type="ECO:0000256" key="5">
    <source>
        <dbReference type="ARBA" id="ARBA00023239"/>
    </source>
</evidence>
<accession>A0A0K9PXS6</accession>
<evidence type="ECO:0000256" key="3">
    <source>
        <dbReference type="ARBA" id="ARBA00012925"/>
    </source>
</evidence>
<evidence type="ECO:0000256" key="8">
    <source>
        <dbReference type="RuleBase" id="RU003956"/>
    </source>
</evidence>
<dbReference type="PANTHER" id="PTHR11002">
    <property type="entry name" value="CARBONIC ANHYDRASE"/>
    <property type="match status" value="1"/>
</dbReference>
<feature type="binding site" evidence="7">
    <location>
        <position position="42"/>
    </location>
    <ligand>
        <name>Zn(2+)</name>
        <dbReference type="ChEBI" id="CHEBI:29105"/>
    </ligand>
</feature>
<dbReference type="EMBL" id="LFYR01000607">
    <property type="protein sequence ID" value="KMZ73035.1"/>
    <property type="molecule type" value="Genomic_DNA"/>
</dbReference>
<dbReference type="PROSITE" id="PS00704">
    <property type="entry name" value="PROK_CO2_ANHYDRASE_1"/>
    <property type="match status" value="1"/>
</dbReference>
<gene>
    <name evidence="9" type="ORF">ZOSMA_155G00330</name>
</gene>
<proteinExistence type="inferred from homology"/>
<dbReference type="CDD" id="cd00884">
    <property type="entry name" value="beta_CA_cladeB"/>
    <property type="match status" value="1"/>
</dbReference>
<dbReference type="FunFam" id="3.40.1050.10:FF:000003">
    <property type="entry name" value="Carbonic anhydrase"/>
    <property type="match status" value="1"/>
</dbReference>
<dbReference type="Proteomes" id="UP000036987">
    <property type="component" value="Unassembled WGS sequence"/>
</dbReference>
<comment type="cofactor">
    <cofactor evidence="7">
        <name>Zn(2+)</name>
        <dbReference type="ChEBI" id="CHEBI:29105"/>
    </cofactor>
    <text evidence="7">Binds 1 zinc ion per subunit.</text>
</comment>
<reference evidence="10" key="1">
    <citation type="journal article" date="2016" name="Nature">
        <title>The genome of the seagrass Zostera marina reveals angiosperm adaptation to the sea.</title>
        <authorList>
            <person name="Olsen J.L."/>
            <person name="Rouze P."/>
            <person name="Verhelst B."/>
            <person name="Lin Y.-C."/>
            <person name="Bayer T."/>
            <person name="Collen J."/>
            <person name="Dattolo E."/>
            <person name="De Paoli E."/>
            <person name="Dittami S."/>
            <person name="Maumus F."/>
            <person name="Michel G."/>
            <person name="Kersting A."/>
            <person name="Lauritano C."/>
            <person name="Lohaus R."/>
            <person name="Toepel M."/>
            <person name="Tonon T."/>
            <person name="Vanneste K."/>
            <person name="Amirebrahimi M."/>
            <person name="Brakel J."/>
            <person name="Bostroem C."/>
            <person name="Chovatia M."/>
            <person name="Grimwood J."/>
            <person name="Jenkins J.W."/>
            <person name="Jueterbock A."/>
            <person name="Mraz A."/>
            <person name="Stam W.T."/>
            <person name="Tice H."/>
            <person name="Bornberg-Bauer E."/>
            <person name="Green P.J."/>
            <person name="Pearson G.A."/>
            <person name="Procaccini G."/>
            <person name="Duarte C.M."/>
            <person name="Schmutz J."/>
            <person name="Reusch T.B.H."/>
            <person name="Van de Peer Y."/>
        </authorList>
    </citation>
    <scope>NUCLEOTIDE SEQUENCE [LARGE SCALE GENOMIC DNA]</scope>
    <source>
        <strain evidence="10">cv. Finnish</strain>
    </source>
</reference>
<dbReference type="STRING" id="29655.A0A0K9PXS6"/>
<keyword evidence="4 7" id="KW-0862">Zinc</keyword>
<comment type="catalytic activity">
    <reaction evidence="6 8">
        <text>hydrogencarbonate + H(+) = CO2 + H2O</text>
        <dbReference type="Rhea" id="RHEA:10748"/>
        <dbReference type="ChEBI" id="CHEBI:15377"/>
        <dbReference type="ChEBI" id="CHEBI:15378"/>
        <dbReference type="ChEBI" id="CHEBI:16526"/>
        <dbReference type="ChEBI" id="CHEBI:17544"/>
        <dbReference type="EC" id="4.2.1.1"/>
    </reaction>
</comment>
<dbReference type="SMART" id="SM00947">
    <property type="entry name" value="Pro_CA"/>
    <property type="match status" value="1"/>
</dbReference>
<dbReference type="InterPro" id="IPR015892">
    <property type="entry name" value="Carbonic_anhydrase_CS"/>
</dbReference>
<evidence type="ECO:0000256" key="2">
    <source>
        <dbReference type="ARBA" id="ARBA00006217"/>
    </source>
</evidence>
<dbReference type="GO" id="GO:0004089">
    <property type="term" value="F:carbonate dehydratase activity"/>
    <property type="evidence" value="ECO:0007669"/>
    <property type="project" value="UniProtKB-UniRule"/>
</dbReference>
<sequence length="201" mass="22505">MEKVERLNTGFAQFKEEVYDKNTELYLQLSEKQEPKYMVFACSDSRVSPCRIFNFSPGDVFTVRNIANMIPPYNSTNNIGEGAAIEYAVKHLKVETILVMGHSRCGGIKGLMSCNDDGTTTTDFIEDWVKIGLPAKNKVLEASSDLDLAEQCAMCEKESIKMSVENLKTYPFVQEGLESGNLTVLGGYYDFVQGKFDAWTD</sequence>
<dbReference type="InterPro" id="IPR045066">
    <property type="entry name" value="Beta_CA_cladeB"/>
</dbReference>
<keyword evidence="7" id="KW-0479">Metal-binding</keyword>
<organism evidence="9 10">
    <name type="scientific">Zostera marina</name>
    <name type="common">Eelgrass</name>
    <dbReference type="NCBI Taxonomy" id="29655"/>
    <lineage>
        <taxon>Eukaryota</taxon>
        <taxon>Viridiplantae</taxon>
        <taxon>Streptophyta</taxon>
        <taxon>Embryophyta</taxon>
        <taxon>Tracheophyta</taxon>
        <taxon>Spermatophyta</taxon>
        <taxon>Magnoliopsida</taxon>
        <taxon>Liliopsida</taxon>
        <taxon>Zosteraceae</taxon>
        <taxon>Zostera</taxon>
    </lineage>
</organism>
<feature type="binding site" evidence="7">
    <location>
        <position position="105"/>
    </location>
    <ligand>
        <name>Zn(2+)</name>
        <dbReference type="ChEBI" id="CHEBI:29105"/>
    </ligand>
</feature>
<dbReference type="Pfam" id="PF00484">
    <property type="entry name" value="Pro_CA"/>
    <property type="match status" value="1"/>
</dbReference>
<evidence type="ECO:0000256" key="4">
    <source>
        <dbReference type="ARBA" id="ARBA00022833"/>
    </source>
</evidence>
<dbReference type="PANTHER" id="PTHR11002:SF56">
    <property type="entry name" value="BETA CARBONIC ANHYDRASE 2, CHLOROPLASTIC"/>
    <property type="match status" value="1"/>
</dbReference>
<comment type="function">
    <text evidence="1 8">Reversible hydration of carbon dioxide.</text>
</comment>